<protein>
    <submittedName>
        <fullName evidence="1">Uncharacterized protein</fullName>
    </submittedName>
</protein>
<keyword evidence="2" id="KW-1185">Reference proteome</keyword>
<reference evidence="1" key="1">
    <citation type="submission" date="2024-02" db="EMBL/GenBank/DDBJ databases">
        <title>Metagenome Assembled Genome of Zalaria obscura JY119.</title>
        <authorList>
            <person name="Vighnesh L."/>
            <person name="Jagadeeshwari U."/>
            <person name="Venkata Ramana C."/>
            <person name="Sasikala C."/>
        </authorList>
    </citation>
    <scope>NUCLEOTIDE SEQUENCE</scope>
    <source>
        <strain evidence="1">JY119</strain>
    </source>
</reference>
<dbReference type="EMBL" id="JAMKPW020000015">
    <property type="protein sequence ID" value="KAK8210271.1"/>
    <property type="molecule type" value="Genomic_DNA"/>
</dbReference>
<dbReference type="Proteomes" id="UP001320706">
    <property type="component" value="Unassembled WGS sequence"/>
</dbReference>
<evidence type="ECO:0000313" key="1">
    <source>
        <dbReference type="EMBL" id="KAK8210271.1"/>
    </source>
</evidence>
<gene>
    <name evidence="1" type="ORF">M8818_003438</name>
</gene>
<sequence>MADRNELPHPPPFRASDHHNDGRPHLLVASTGSVATIKLPLILKELSKYDNASIRIILSHSASQFLQSQSAEQPSVASLLDLPNVEAIYHDEDEWREPWVRGNSILHIELRRWADYMLIAPLSANSMAKLANGISDNLILSVCRAWDTTGLIDPVRPNLGHLRNNNGKKPIFVYPAMNTAMWQHPVTKKHIEALEEWGFGAGGWLKVCTPVEKELACGDTGAGAMRDWRDIVDEAERWSEPLYIPGERE</sequence>
<organism evidence="1 2">
    <name type="scientific">Zalaria obscura</name>
    <dbReference type="NCBI Taxonomy" id="2024903"/>
    <lineage>
        <taxon>Eukaryota</taxon>
        <taxon>Fungi</taxon>
        <taxon>Dikarya</taxon>
        <taxon>Ascomycota</taxon>
        <taxon>Pezizomycotina</taxon>
        <taxon>Dothideomycetes</taxon>
        <taxon>Dothideomycetidae</taxon>
        <taxon>Dothideales</taxon>
        <taxon>Zalariaceae</taxon>
        <taxon>Zalaria</taxon>
    </lineage>
</organism>
<comment type="caution">
    <text evidence="1">The sequence shown here is derived from an EMBL/GenBank/DDBJ whole genome shotgun (WGS) entry which is preliminary data.</text>
</comment>
<name>A0ACC3SEM0_9PEZI</name>
<accession>A0ACC3SEM0</accession>
<evidence type="ECO:0000313" key="2">
    <source>
        <dbReference type="Proteomes" id="UP001320706"/>
    </source>
</evidence>
<proteinExistence type="predicted"/>